<name>A0A1S6IQY2_9LACT</name>
<keyword evidence="3" id="KW-1185">Reference proteome</keyword>
<dbReference type="OrthoDB" id="1920380at2"/>
<dbReference type="KEGG" id="jda:BW727_101523"/>
<keyword evidence="1" id="KW-1133">Transmembrane helix</keyword>
<protein>
    <submittedName>
        <fullName evidence="2">Uncharacterized protein</fullName>
    </submittedName>
</protein>
<dbReference type="AlphaFoldDB" id="A0A1S6IQY2"/>
<organism evidence="2 3">
    <name type="scientific">Jeotgalibaca dankookensis</name>
    <dbReference type="NCBI Taxonomy" id="708126"/>
    <lineage>
        <taxon>Bacteria</taxon>
        <taxon>Bacillati</taxon>
        <taxon>Bacillota</taxon>
        <taxon>Bacilli</taxon>
        <taxon>Lactobacillales</taxon>
        <taxon>Carnobacteriaceae</taxon>
        <taxon>Jeotgalibaca</taxon>
    </lineage>
</organism>
<keyword evidence="1" id="KW-0812">Transmembrane</keyword>
<sequence>MQDSERFKDWQFRYQNIYGVRRSEKNKGRFLSALLADISEIRNDVQVIEYDRSKKNVARNVYVGDIEKADRIICTYYDTPIQNIGAYALFNRKEQEKRTTRFIVFSSLLLILLGVLGTLFFINKGYASAGVLSVSFLMMVLIYGVYFYVLGKATKGFSNRKTLIRNTSSILTLLSLLKDVKGTKTAFAFIDEGSLGSNGLEALRAQIRPHAQIFLLDSVGADAPLVFMGKGIPKEMLAKLNIEHERTTGEMNYLFAANVQNKEGKNNFYLDKTLLSNKTINMDNIQKVVTLFKSL</sequence>
<dbReference type="STRING" id="708126.BW727_101523"/>
<feature type="transmembrane region" description="Helical" evidence="1">
    <location>
        <begin position="128"/>
        <end position="151"/>
    </location>
</feature>
<evidence type="ECO:0000313" key="3">
    <source>
        <dbReference type="Proteomes" id="UP000188993"/>
    </source>
</evidence>
<reference evidence="2 3" key="1">
    <citation type="journal article" date="2014" name="Int. J. Syst. Evol. Microbiol.">
        <title>Jeotgalibaca dankookensis gen. nov., sp. nov., a member of the family Carnobacteriaceae, isolated from seujeot (Korean traditional food).</title>
        <authorList>
            <person name="Lee D.G."/>
            <person name="Trujillo M.E."/>
            <person name="Kang H."/>
            <person name="Ahn T.Y."/>
        </authorList>
    </citation>
    <scope>NUCLEOTIDE SEQUENCE [LARGE SCALE GENOMIC DNA]</scope>
    <source>
        <strain evidence="2 3">EX-07</strain>
    </source>
</reference>
<proteinExistence type="predicted"/>
<dbReference type="EMBL" id="CP019728">
    <property type="protein sequence ID" value="AQS53890.1"/>
    <property type="molecule type" value="Genomic_DNA"/>
</dbReference>
<evidence type="ECO:0000313" key="2">
    <source>
        <dbReference type="EMBL" id="AQS53890.1"/>
    </source>
</evidence>
<dbReference type="RefSeq" id="WP_062469952.1">
    <property type="nucleotide sequence ID" value="NZ_BBYN01000015.1"/>
</dbReference>
<accession>A0A1S6IQY2</accession>
<feature type="transmembrane region" description="Helical" evidence="1">
    <location>
        <begin position="102"/>
        <end position="122"/>
    </location>
</feature>
<evidence type="ECO:0000256" key="1">
    <source>
        <dbReference type="SAM" id="Phobius"/>
    </source>
</evidence>
<dbReference type="Proteomes" id="UP000188993">
    <property type="component" value="Chromosome"/>
</dbReference>
<keyword evidence="1" id="KW-0472">Membrane</keyword>
<gene>
    <name evidence="2" type="ORF">BW727_101523</name>
</gene>